<proteinExistence type="predicted"/>
<reference evidence="1" key="1">
    <citation type="journal article" date="2020" name="Nature">
        <title>Giant virus diversity and host interactions through global metagenomics.</title>
        <authorList>
            <person name="Schulz F."/>
            <person name="Roux S."/>
            <person name="Paez-Espino D."/>
            <person name="Jungbluth S."/>
            <person name="Walsh D.A."/>
            <person name="Denef V.J."/>
            <person name="McMahon K.D."/>
            <person name="Konstantinidis K.T."/>
            <person name="Eloe-Fadrosh E.A."/>
            <person name="Kyrpides N.C."/>
            <person name="Woyke T."/>
        </authorList>
    </citation>
    <scope>NUCLEOTIDE SEQUENCE</scope>
    <source>
        <strain evidence="1">GVMAG-M-3300020185-18</strain>
    </source>
</reference>
<dbReference type="EMBL" id="MN739316">
    <property type="protein sequence ID" value="QHS98403.1"/>
    <property type="molecule type" value="Genomic_DNA"/>
</dbReference>
<name>A0A6C0C4F8_9ZZZZ</name>
<evidence type="ECO:0000313" key="1">
    <source>
        <dbReference type="EMBL" id="QHS98403.1"/>
    </source>
</evidence>
<organism evidence="1">
    <name type="scientific">viral metagenome</name>
    <dbReference type="NCBI Taxonomy" id="1070528"/>
    <lineage>
        <taxon>unclassified sequences</taxon>
        <taxon>metagenomes</taxon>
        <taxon>organismal metagenomes</taxon>
    </lineage>
</organism>
<protein>
    <recommendedName>
        <fullName evidence="2">Nucleotide-diphospho-sugar transferase domain-containing protein</fullName>
    </recommendedName>
</protein>
<evidence type="ECO:0008006" key="2">
    <source>
        <dbReference type="Google" id="ProtNLM"/>
    </source>
</evidence>
<accession>A0A6C0C4F8</accession>
<sequence>MKLLRYVSVFIIITAIGVLYDRYKKKWGILNIEQQNQENIQKYLLNEKSIINGKPILWIHNKYEVNSRNWDSFMSRNNKNLNQPYRRLCVDTIIKHCSNDFNICLIDDNSFSKLMSDWSISIDDIAEPIKTRFRRLALFKLLYNYGGMLIPSCSLVLKSLKPCYDKLLSKKDCFVGELIDKSNVSNTLKFFPNPSFIGCLKSSNSMRQIISFAEKNNDNSDVDKFDGTLNKYIFEMCENNKISLLDGKFIGTKYNDKPLTIEALMSSSFIKLHNNVNCIVLPEKDMMNRSKYQWFLRLSRNQLLEADTLISKYFIVSLGK</sequence>
<dbReference type="AlphaFoldDB" id="A0A6C0C4F8"/>